<dbReference type="Pfam" id="PF05577">
    <property type="entry name" value="Peptidase_S28"/>
    <property type="match status" value="1"/>
</dbReference>
<evidence type="ECO:0000256" key="5">
    <source>
        <dbReference type="ARBA" id="ARBA00023180"/>
    </source>
</evidence>
<organism evidence="8">
    <name type="scientific">Dissoconium aciculare CBS 342.82</name>
    <dbReference type="NCBI Taxonomy" id="1314786"/>
    <lineage>
        <taxon>Eukaryota</taxon>
        <taxon>Fungi</taxon>
        <taxon>Dikarya</taxon>
        <taxon>Ascomycota</taxon>
        <taxon>Pezizomycotina</taxon>
        <taxon>Dothideomycetes</taxon>
        <taxon>Dothideomycetidae</taxon>
        <taxon>Mycosphaerellales</taxon>
        <taxon>Dissoconiaceae</taxon>
        <taxon>Dissoconium</taxon>
    </lineage>
</organism>
<reference evidence="8" key="1">
    <citation type="submission" date="2020-01" db="EMBL/GenBank/DDBJ databases">
        <authorList>
            <consortium name="DOE Joint Genome Institute"/>
            <person name="Haridas S."/>
            <person name="Albert R."/>
            <person name="Binder M."/>
            <person name="Bloem J."/>
            <person name="Labutti K."/>
            <person name="Salamov A."/>
            <person name="Andreopoulos B."/>
            <person name="Baker S.E."/>
            <person name="Barry K."/>
            <person name="Bills G."/>
            <person name="Bluhm B.H."/>
            <person name="Cannon C."/>
            <person name="Castanera R."/>
            <person name="Culley D.E."/>
            <person name="Daum C."/>
            <person name="Ezra D."/>
            <person name="Gonzalez J.B."/>
            <person name="Henrissat B."/>
            <person name="Kuo A."/>
            <person name="Liang C."/>
            <person name="Lipzen A."/>
            <person name="Lutzoni F."/>
            <person name="Magnuson J."/>
            <person name="Mondo S."/>
            <person name="Nolan M."/>
            <person name="Ohm R."/>
            <person name="Pangilinan J."/>
            <person name="Park H.-J."/>
            <person name="Ramirez L."/>
            <person name="Alfaro M."/>
            <person name="Sun H."/>
            <person name="Tritt A."/>
            <person name="Yoshinaga Y."/>
            <person name="Zwiers L.-H."/>
            <person name="Turgeon B.G."/>
            <person name="Goodwin S.B."/>
            <person name="Spatafora J.W."/>
            <person name="Crous P.W."/>
            <person name="Grigoriev I.V."/>
        </authorList>
    </citation>
    <scope>NUCLEOTIDE SEQUENCE</scope>
    <source>
        <strain evidence="8">CBS 342.82</strain>
    </source>
</reference>
<evidence type="ECO:0000256" key="1">
    <source>
        <dbReference type="ARBA" id="ARBA00011079"/>
    </source>
</evidence>
<dbReference type="GeneID" id="54365398"/>
<evidence type="ECO:0000256" key="6">
    <source>
        <dbReference type="SAM" id="SignalP"/>
    </source>
</evidence>
<keyword evidence="5" id="KW-0325">Glycoprotein</keyword>
<protein>
    <submittedName>
        <fullName evidence="8">Peptidase S28</fullName>
    </submittedName>
</protein>
<proteinExistence type="inferred from homology"/>
<evidence type="ECO:0000313" key="7">
    <source>
        <dbReference type="Proteomes" id="UP000504637"/>
    </source>
</evidence>
<keyword evidence="4" id="KW-0378">Hydrolase</keyword>
<name>A0A6J3M6W9_9PEZI</name>
<gene>
    <name evidence="8" type="ORF">K489DRAFT_409565</name>
</gene>
<evidence type="ECO:0000256" key="3">
    <source>
        <dbReference type="ARBA" id="ARBA00022729"/>
    </source>
</evidence>
<dbReference type="Gene3D" id="3.40.50.1820">
    <property type="entry name" value="alpha/beta hydrolase"/>
    <property type="match status" value="2"/>
</dbReference>
<keyword evidence="2" id="KW-0645">Protease</keyword>
<dbReference type="PANTHER" id="PTHR11010:SF117">
    <property type="entry name" value="SERINE PROTEASE 16"/>
    <property type="match status" value="1"/>
</dbReference>
<dbReference type="AlphaFoldDB" id="A0A6J3M6W9"/>
<dbReference type="InterPro" id="IPR008758">
    <property type="entry name" value="Peptidase_S28"/>
</dbReference>
<dbReference type="FunFam" id="3.40.50.1820:FF:000251">
    <property type="entry name" value="Extracelular serine carboxypeptidase, putative"/>
    <property type="match status" value="1"/>
</dbReference>
<evidence type="ECO:0000256" key="2">
    <source>
        <dbReference type="ARBA" id="ARBA00022670"/>
    </source>
</evidence>
<dbReference type="GO" id="GO:0006508">
    <property type="term" value="P:proteolysis"/>
    <property type="evidence" value="ECO:0007669"/>
    <property type="project" value="UniProtKB-KW"/>
</dbReference>
<evidence type="ECO:0000256" key="4">
    <source>
        <dbReference type="ARBA" id="ARBA00022801"/>
    </source>
</evidence>
<dbReference type="InterPro" id="IPR029058">
    <property type="entry name" value="AB_hydrolase_fold"/>
</dbReference>
<dbReference type="RefSeq" id="XP_033460796.1">
    <property type="nucleotide sequence ID" value="XM_033607599.1"/>
</dbReference>
<feature type="chain" id="PRO_5026814437" evidence="6">
    <location>
        <begin position="22"/>
        <end position="572"/>
    </location>
</feature>
<dbReference type="GO" id="GO:0070008">
    <property type="term" value="F:serine-type exopeptidase activity"/>
    <property type="evidence" value="ECO:0007669"/>
    <property type="project" value="InterPro"/>
</dbReference>
<dbReference type="SUPFAM" id="SSF53474">
    <property type="entry name" value="alpha/beta-Hydrolases"/>
    <property type="match status" value="1"/>
</dbReference>
<evidence type="ECO:0000313" key="8">
    <source>
        <dbReference type="RefSeq" id="XP_033460796.1"/>
    </source>
</evidence>
<dbReference type="GO" id="GO:0008239">
    <property type="term" value="F:dipeptidyl-peptidase activity"/>
    <property type="evidence" value="ECO:0007669"/>
    <property type="project" value="TreeGrafter"/>
</dbReference>
<dbReference type="PANTHER" id="PTHR11010">
    <property type="entry name" value="PROTEASE S28 PRO-X CARBOXYPEPTIDASE-RELATED"/>
    <property type="match status" value="1"/>
</dbReference>
<keyword evidence="7" id="KW-1185">Reference proteome</keyword>
<dbReference type="Proteomes" id="UP000504637">
    <property type="component" value="Unplaced"/>
</dbReference>
<keyword evidence="3 6" id="KW-0732">Signal</keyword>
<dbReference type="OrthoDB" id="1735038at2759"/>
<accession>A0A6J3M6W9</accession>
<reference evidence="8" key="2">
    <citation type="submission" date="2020-04" db="EMBL/GenBank/DDBJ databases">
        <authorList>
            <consortium name="NCBI Genome Project"/>
        </authorList>
    </citation>
    <scope>NUCLEOTIDE SEQUENCE</scope>
    <source>
        <strain evidence="8">CBS 342.82</strain>
    </source>
</reference>
<comment type="similarity">
    <text evidence="1">Belongs to the peptidase S28 family.</text>
</comment>
<feature type="signal peptide" evidence="6">
    <location>
        <begin position="1"/>
        <end position="21"/>
    </location>
</feature>
<sequence length="572" mass="63756">MGLLKSASIFALLFASSTVEALSSSLGVRKPIREFAKQIADIEAGVISRRDINPSLLYPKHTIAVPVDHFHNESKYEPHSNATFSLRYWFDASNYQAGGPVIVLQSGETSAVGRLVFMQKGVLAQLAKATHGIAVVLEHRYYGDSFPTPDLSTKNLRFLTTEQALADEAYFATHVKFPGLERYGDLTSKTTAYISYGGSYAGAFSAFLRVLYPNIFWGSISSSGVTEALYDYWQYFNPIAEGGPPQCIATQKKLVNVVDNLLLKKNRTLTQRLKATYGLPNVTYDNDFANVLSNGINTWQELNWDPESSNPEFYYYCDNVTSSRLLYKFSEGARTSVSDLVAKGGYGDDPALVTAVLNQIGYFNLTAVAPCSQDGTTQDQCFSHHNYTFYQQQSLSAYPIRSWAYQYCSQWGYLQTGNTPAGQLPLISRLLDLEYESIVCRAGFNITTPPDTEAINKYGGYDINYPRLAIIDGEYDPWRPVTPHGFGYGAKQRSSTYSEPFILISGAVHHWDENGRFPNETTSTIPPPAITETQAIEVKFVQAWMTEWQQRRTGYGQTRDGYATSSLNMALS</sequence>
<reference evidence="8" key="3">
    <citation type="submission" date="2025-08" db="UniProtKB">
        <authorList>
            <consortium name="RefSeq"/>
        </authorList>
    </citation>
    <scope>IDENTIFICATION</scope>
    <source>
        <strain evidence="8">CBS 342.82</strain>
    </source>
</reference>